<gene>
    <name evidence="1" type="ORF">V6N11_037720</name>
</gene>
<evidence type="ECO:0000313" key="2">
    <source>
        <dbReference type="Proteomes" id="UP001396334"/>
    </source>
</evidence>
<dbReference type="EMBL" id="JBBPBN010000066">
    <property type="protein sequence ID" value="KAK8986001.1"/>
    <property type="molecule type" value="Genomic_DNA"/>
</dbReference>
<reference evidence="1 2" key="1">
    <citation type="journal article" date="2024" name="G3 (Bethesda)">
        <title>Genome assembly of Hibiscus sabdariffa L. provides insights into metabolisms of medicinal natural products.</title>
        <authorList>
            <person name="Kim T."/>
        </authorList>
    </citation>
    <scope>NUCLEOTIDE SEQUENCE [LARGE SCALE GENOMIC DNA]</scope>
    <source>
        <strain evidence="1">TK-2024</strain>
        <tissue evidence="1">Old leaves</tissue>
    </source>
</reference>
<name>A0ABR2PC37_9ROSI</name>
<sequence length="73" mass="8453">MIEVEARGNNRRFRWWGTQMVTRNKRLMVGVGVEQRDEEETMGWWYHGLVHEEEGSKVVTFVLTTNGIGGGRS</sequence>
<accession>A0ABR2PC37</accession>
<evidence type="ECO:0000313" key="1">
    <source>
        <dbReference type="EMBL" id="KAK8986001.1"/>
    </source>
</evidence>
<organism evidence="1 2">
    <name type="scientific">Hibiscus sabdariffa</name>
    <name type="common">roselle</name>
    <dbReference type="NCBI Taxonomy" id="183260"/>
    <lineage>
        <taxon>Eukaryota</taxon>
        <taxon>Viridiplantae</taxon>
        <taxon>Streptophyta</taxon>
        <taxon>Embryophyta</taxon>
        <taxon>Tracheophyta</taxon>
        <taxon>Spermatophyta</taxon>
        <taxon>Magnoliopsida</taxon>
        <taxon>eudicotyledons</taxon>
        <taxon>Gunneridae</taxon>
        <taxon>Pentapetalae</taxon>
        <taxon>rosids</taxon>
        <taxon>malvids</taxon>
        <taxon>Malvales</taxon>
        <taxon>Malvaceae</taxon>
        <taxon>Malvoideae</taxon>
        <taxon>Hibiscus</taxon>
    </lineage>
</organism>
<protein>
    <submittedName>
        <fullName evidence="1">Uncharacterized protein</fullName>
    </submittedName>
</protein>
<proteinExistence type="predicted"/>
<dbReference type="Proteomes" id="UP001396334">
    <property type="component" value="Unassembled WGS sequence"/>
</dbReference>
<keyword evidence="2" id="KW-1185">Reference proteome</keyword>
<comment type="caution">
    <text evidence="1">The sequence shown here is derived from an EMBL/GenBank/DDBJ whole genome shotgun (WGS) entry which is preliminary data.</text>
</comment>